<keyword evidence="2" id="KW-1185">Reference proteome</keyword>
<dbReference type="KEGG" id="mya:MORIYA_3843"/>
<organism evidence="1 2">
    <name type="scientific">Moritella yayanosii</name>
    <dbReference type="NCBI Taxonomy" id="69539"/>
    <lineage>
        <taxon>Bacteria</taxon>
        <taxon>Pseudomonadati</taxon>
        <taxon>Pseudomonadota</taxon>
        <taxon>Gammaproteobacteria</taxon>
        <taxon>Alteromonadales</taxon>
        <taxon>Moritellaceae</taxon>
        <taxon>Moritella</taxon>
    </lineage>
</organism>
<evidence type="ECO:0000313" key="1">
    <source>
        <dbReference type="EMBL" id="SQD80295.1"/>
    </source>
</evidence>
<name>A0A330M1K2_9GAMM</name>
<evidence type="ECO:0000313" key="2">
    <source>
        <dbReference type="Proteomes" id="UP000250163"/>
    </source>
</evidence>
<sequence length="44" mass="5162">MLTDKFHQQIKKVGIIILLTTYLNKGKQHASSSHLRIRRINRGF</sequence>
<reference evidence="2" key="1">
    <citation type="submission" date="2018-05" db="EMBL/GenBank/DDBJ databases">
        <authorList>
            <person name="Cea G.-C."/>
            <person name="William W."/>
        </authorList>
    </citation>
    <scope>NUCLEOTIDE SEQUENCE [LARGE SCALE GENOMIC DNA]</scope>
    <source>
        <strain evidence="2">DB21MT 5</strain>
    </source>
</reference>
<dbReference type="Proteomes" id="UP000250163">
    <property type="component" value="Chromosome MORIYA"/>
</dbReference>
<accession>A0A330M1K2</accession>
<gene>
    <name evidence="1" type="ORF">MORIYA_3843</name>
</gene>
<dbReference type="EMBL" id="LS483250">
    <property type="protein sequence ID" value="SQD80295.1"/>
    <property type="molecule type" value="Genomic_DNA"/>
</dbReference>
<protein>
    <submittedName>
        <fullName evidence="1">Uncharacterized protein</fullName>
    </submittedName>
</protein>
<dbReference type="AlphaFoldDB" id="A0A330M1K2"/>
<proteinExistence type="predicted"/>